<protein>
    <recommendedName>
        <fullName evidence="8">Crp/Fnr family transcriptional regulator</fullName>
    </recommendedName>
</protein>
<dbReference type="PROSITE" id="PS51063">
    <property type="entry name" value="HTH_CRP_2"/>
    <property type="match status" value="1"/>
</dbReference>
<dbReference type="InterPro" id="IPR000595">
    <property type="entry name" value="cNMP-bd_dom"/>
</dbReference>
<dbReference type="Pfam" id="PF13545">
    <property type="entry name" value="HTH_Crp_2"/>
    <property type="match status" value="1"/>
</dbReference>
<keyword evidence="3" id="KW-0804">Transcription</keyword>
<dbReference type="PANTHER" id="PTHR24567:SF26">
    <property type="entry name" value="REGULATORY PROTEIN YEIL"/>
    <property type="match status" value="1"/>
</dbReference>
<dbReference type="PANTHER" id="PTHR24567">
    <property type="entry name" value="CRP FAMILY TRANSCRIPTIONAL REGULATORY PROTEIN"/>
    <property type="match status" value="1"/>
</dbReference>
<keyword evidence="7" id="KW-1185">Reference proteome</keyword>
<sequence length="241" mass="26854">MDALHSNIHCHQCGFSGTDQLRDASRAETCTTTARKKIHYIHAGEPIFRQGDDASGIYNLISGIVMITMVDSRGAMFAPRLVVPGEAFGYRSSLEGGRHTCTALALRDCCFCQITQDDAARLIERDEKVRQAMVNSCTRDIFNAREEMIASASMNLSERLLKFMTVKLLPLFGKERANGSAQLHLPLKRAELALALGVQGETLSRAIKRIEKADLARFDKRCVTFPSLRDVEHHLEQNLTC</sequence>
<dbReference type="Pfam" id="PF00027">
    <property type="entry name" value="cNMP_binding"/>
    <property type="match status" value="1"/>
</dbReference>
<gene>
    <name evidence="6" type="ORF">GCM10011332_03330</name>
</gene>
<dbReference type="InterPro" id="IPR050397">
    <property type="entry name" value="Env_Response_Regulators"/>
</dbReference>
<dbReference type="PROSITE" id="PS50042">
    <property type="entry name" value="CNMP_BINDING_3"/>
    <property type="match status" value="1"/>
</dbReference>
<reference evidence="6" key="1">
    <citation type="journal article" date="2014" name="Int. J. Syst. Evol. Microbiol.">
        <title>Complete genome sequence of Corynebacterium casei LMG S-19264T (=DSM 44701T), isolated from a smear-ripened cheese.</title>
        <authorList>
            <consortium name="US DOE Joint Genome Institute (JGI-PGF)"/>
            <person name="Walter F."/>
            <person name="Albersmeier A."/>
            <person name="Kalinowski J."/>
            <person name="Ruckert C."/>
        </authorList>
    </citation>
    <scope>NUCLEOTIDE SEQUENCE</scope>
    <source>
        <strain evidence="6">CGMCC 1.15254</strain>
    </source>
</reference>
<dbReference type="GO" id="GO:0003677">
    <property type="term" value="F:DNA binding"/>
    <property type="evidence" value="ECO:0007669"/>
    <property type="project" value="UniProtKB-KW"/>
</dbReference>
<dbReference type="GO" id="GO:0003700">
    <property type="term" value="F:DNA-binding transcription factor activity"/>
    <property type="evidence" value="ECO:0007669"/>
    <property type="project" value="TreeGrafter"/>
</dbReference>
<dbReference type="Gene3D" id="2.60.120.10">
    <property type="entry name" value="Jelly Rolls"/>
    <property type="match status" value="1"/>
</dbReference>
<evidence type="ECO:0000259" key="5">
    <source>
        <dbReference type="PROSITE" id="PS51063"/>
    </source>
</evidence>
<dbReference type="InterPro" id="IPR018490">
    <property type="entry name" value="cNMP-bd_dom_sf"/>
</dbReference>
<comment type="caution">
    <text evidence="6">The sequence shown here is derived from an EMBL/GenBank/DDBJ whole genome shotgun (WGS) entry which is preliminary data.</text>
</comment>
<dbReference type="RefSeq" id="WP_188660561.1">
    <property type="nucleotide sequence ID" value="NZ_BMHV01000002.1"/>
</dbReference>
<dbReference type="InterPro" id="IPR036390">
    <property type="entry name" value="WH_DNA-bd_sf"/>
</dbReference>
<dbReference type="GO" id="GO:0005829">
    <property type="term" value="C:cytosol"/>
    <property type="evidence" value="ECO:0007669"/>
    <property type="project" value="TreeGrafter"/>
</dbReference>
<evidence type="ECO:0000313" key="6">
    <source>
        <dbReference type="EMBL" id="GGF53303.1"/>
    </source>
</evidence>
<evidence type="ECO:0000259" key="4">
    <source>
        <dbReference type="PROSITE" id="PS50042"/>
    </source>
</evidence>
<dbReference type="InterPro" id="IPR012318">
    <property type="entry name" value="HTH_CRP"/>
</dbReference>
<keyword evidence="2" id="KW-0238">DNA-binding</keyword>
<feature type="domain" description="HTH crp-type" evidence="5">
    <location>
        <begin position="154"/>
        <end position="229"/>
    </location>
</feature>
<dbReference type="SUPFAM" id="SSF46785">
    <property type="entry name" value="Winged helix' DNA-binding domain"/>
    <property type="match status" value="1"/>
</dbReference>
<dbReference type="EMBL" id="BMHV01000002">
    <property type="protein sequence ID" value="GGF53303.1"/>
    <property type="molecule type" value="Genomic_DNA"/>
</dbReference>
<evidence type="ECO:0000313" key="7">
    <source>
        <dbReference type="Proteomes" id="UP000632498"/>
    </source>
</evidence>
<dbReference type="Proteomes" id="UP000632498">
    <property type="component" value="Unassembled WGS sequence"/>
</dbReference>
<dbReference type="SUPFAM" id="SSF51206">
    <property type="entry name" value="cAMP-binding domain-like"/>
    <property type="match status" value="1"/>
</dbReference>
<feature type="domain" description="Cyclic nucleotide-binding" evidence="4">
    <location>
        <begin position="39"/>
        <end position="140"/>
    </location>
</feature>
<proteinExistence type="predicted"/>
<dbReference type="InterPro" id="IPR014710">
    <property type="entry name" value="RmlC-like_jellyroll"/>
</dbReference>
<evidence type="ECO:0000256" key="2">
    <source>
        <dbReference type="ARBA" id="ARBA00023125"/>
    </source>
</evidence>
<reference evidence="6" key="2">
    <citation type="submission" date="2020-09" db="EMBL/GenBank/DDBJ databases">
        <authorList>
            <person name="Sun Q."/>
            <person name="Zhou Y."/>
        </authorList>
    </citation>
    <scope>NUCLEOTIDE SEQUENCE</scope>
    <source>
        <strain evidence="6">CGMCC 1.15254</strain>
    </source>
</reference>
<evidence type="ECO:0000256" key="1">
    <source>
        <dbReference type="ARBA" id="ARBA00023015"/>
    </source>
</evidence>
<accession>A0A917BSY4</accession>
<organism evidence="6 7">
    <name type="scientific">Terasakiella brassicae</name>
    <dbReference type="NCBI Taxonomy" id="1634917"/>
    <lineage>
        <taxon>Bacteria</taxon>
        <taxon>Pseudomonadati</taxon>
        <taxon>Pseudomonadota</taxon>
        <taxon>Alphaproteobacteria</taxon>
        <taxon>Rhodospirillales</taxon>
        <taxon>Terasakiellaceae</taxon>
        <taxon>Terasakiella</taxon>
    </lineage>
</organism>
<evidence type="ECO:0000256" key="3">
    <source>
        <dbReference type="ARBA" id="ARBA00023163"/>
    </source>
</evidence>
<evidence type="ECO:0008006" key="8">
    <source>
        <dbReference type="Google" id="ProtNLM"/>
    </source>
</evidence>
<name>A0A917BSY4_9PROT</name>
<keyword evidence="1" id="KW-0805">Transcription regulation</keyword>
<dbReference type="CDD" id="cd00038">
    <property type="entry name" value="CAP_ED"/>
    <property type="match status" value="1"/>
</dbReference>
<dbReference type="AlphaFoldDB" id="A0A917BSY4"/>